<dbReference type="EMBL" id="GEDC01003662">
    <property type="protein sequence ID" value="JAS33636.1"/>
    <property type="molecule type" value="Transcribed_RNA"/>
</dbReference>
<evidence type="ECO:0000313" key="7">
    <source>
        <dbReference type="EMBL" id="JAS33636.1"/>
    </source>
</evidence>
<dbReference type="InterPro" id="IPR001314">
    <property type="entry name" value="Peptidase_S1A"/>
</dbReference>
<feature type="signal peptide" evidence="4">
    <location>
        <begin position="1"/>
        <end position="23"/>
    </location>
</feature>
<dbReference type="InterPro" id="IPR036055">
    <property type="entry name" value="LDL_receptor-like_sf"/>
</dbReference>
<comment type="caution">
    <text evidence="3">Lacks conserved residue(s) required for the propagation of feature annotation.</text>
</comment>
<dbReference type="Gene3D" id="2.10.70.10">
    <property type="entry name" value="Complement Module, domain 1"/>
    <property type="match status" value="1"/>
</dbReference>
<dbReference type="GO" id="GO:0004252">
    <property type="term" value="F:serine-type endopeptidase activity"/>
    <property type="evidence" value="ECO:0007669"/>
    <property type="project" value="InterPro"/>
</dbReference>
<evidence type="ECO:0008006" key="8">
    <source>
        <dbReference type="Google" id="ProtNLM"/>
    </source>
</evidence>
<dbReference type="FunFam" id="2.40.10.10:FF:000068">
    <property type="entry name" value="transmembrane protease serine 2"/>
    <property type="match status" value="1"/>
</dbReference>
<dbReference type="Gene3D" id="2.40.10.10">
    <property type="entry name" value="Trypsin-like serine proteases"/>
    <property type="match status" value="1"/>
</dbReference>
<keyword evidence="4" id="KW-0732">Signal</keyword>
<dbReference type="PANTHER" id="PTHR24252:SF7">
    <property type="entry name" value="HYALIN"/>
    <property type="match status" value="1"/>
</dbReference>
<organism evidence="7">
    <name type="scientific">Clastoptera arizonana</name>
    <name type="common">Arizona spittle bug</name>
    <dbReference type="NCBI Taxonomy" id="38151"/>
    <lineage>
        <taxon>Eukaryota</taxon>
        <taxon>Metazoa</taxon>
        <taxon>Ecdysozoa</taxon>
        <taxon>Arthropoda</taxon>
        <taxon>Hexapoda</taxon>
        <taxon>Insecta</taxon>
        <taxon>Pterygota</taxon>
        <taxon>Neoptera</taxon>
        <taxon>Paraneoptera</taxon>
        <taxon>Hemiptera</taxon>
        <taxon>Auchenorrhyncha</taxon>
        <taxon>Cercopoidea</taxon>
        <taxon>Clastopteridae</taxon>
        <taxon>Clastoptera</taxon>
    </lineage>
</organism>
<feature type="chain" id="PRO_5008581973" description="Peptidase S1 domain-containing protein" evidence="4">
    <location>
        <begin position="24"/>
        <end position="515"/>
    </location>
</feature>
<accession>A0A1B6E6T3</accession>
<keyword evidence="3" id="KW-0768">Sushi</keyword>
<dbReference type="InterPro" id="IPR002172">
    <property type="entry name" value="LDrepeatLR_classA_rpt"/>
</dbReference>
<sequence>MNGKPVIVFFFITSVVIIDRSNSFMCRSDYKIIDNKLLCDGIYHCMDFSDEDQVLCNFLDDPKFKNYFNCRDGTQIPHQLICDGKNDCLGGEDEISQMCIRIEKSCILPKSTLFTKYNISGCTNSKCLTDYNGNTYIPTKSKVTVSCAKGFVADSTNISLCLGSHWVPRLTTCRSLMPTCPPIKITNRMDYLFCQDSSGLETNCQEILFPGTIVYFTCKKFYKPSTELITCLSNGTWSHNVKCIPECGQNKDSVTMIMHGTKAELGEWPWAAGLYHQAYNSSWEFYCGATLISESSLITAAHCVWDNDDPKEFAVSLGTIHRDNITMSDREENIHQFIKIRNIITPEVYQDQEGNYGSDIAILILQRPVSMSAYIRPACLPWLNLSHIYPNPGEIVTVAGWGLNENHKPSNYLNFIKIPVVLPKTCIGTQPSDFRKYITHTTFCAGLLNGTNVCNGDSGSGMMYYNKNKWELVGVVSVSPRQQGTSFCQLRNAYALFTKVVAYIPWLYKNFDIHK</sequence>
<dbReference type="PRINTS" id="PR00722">
    <property type="entry name" value="CHYMOTRYPSIN"/>
</dbReference>
<dbReference type="AlphaFoldDB" id="A0A1B6E6T3"/>
<feature type="domain" description="Sushi" evidence="6">
    <location>
        <begin position="178"/>
        <end position="249"/>
    </location>
</feature>
<keyword evidence="1 2" id="KW-1015">Disulfide bond</keyword>
<dbReference type="SUPFAM" id="SSF57424">
    <property type="entry name" value="LDL receptor-like module"/>
    <property type="match status" value="2"/>
</dbReference>
<dbReference type="SUPFAM" id="SSF57535">
    <property type="entry name" value="Complement control module/SCR domain"/>
    <property type="match status" value="1"/>
</dbReference>
<evidence type="ECO:0000256" key="4">
    <source>
        <dbReference type="SAM" id="SignalP"/>
    </source>
</evidence>
<dbReference type="InterPro" id="IPR035976">
    <property type="entry name" value="Sushi/SCR/CCP_sf"/>
</dbReference>
<evidence type="ECO:0000256" key="3">
    <source>
        <dbReference type="PROSITE-ProRule" id="PRU00302"/>
    </source>
</evidence>
<name>A0A1B6E6T3_9HEMI</name>
<dbReference type="InterPro" id="IPR043504">
    <property type="entry name" value="Peptidase_S1_PA_chymotrypsin"/>
</dbReference>
<reference evidence="7" key="1">
    <citation type="submission" date="2015-12" db="EMBL/GenBank/DDBJ databases">
        <title>De novo transcriptome assembly of four potential Pierce s Disease insect vectors from Arizona vineyards.</title>
        <authorList>
            <person name="Tassone E.E."/>
        </authorList>
    </citation>
    <scope>NUCLEOTIDE SEQUENCE</scope>
</reference>
<dbReference type="SUPFAM" id="SSF50494">
    <property type="entry name" value="Trypsin-like serine proteases"/>
    <property type="match status" value="1"/>
</dbReference>
<dbReference type="Gene3D" id="4.10.400.10">
    <property type="entry name" value="Low-density Lipoprotein Receptor"/>
    <property type="match status" value="2"/>
</dbReference>
<dbReference type="Pfam" id="PF00089">
    <property type="entry name" value="Trypsin"/>
    <property type="match status" value="1"/>
</dbReference>
<protein>
    <recommendedName>
        <fullName evidence="8">Peptidase S1 domain-containing protein</fullName>
    </recommendedName>
</protein>
<evidence type="ECO:0000256" key="2">
    <source>
        <dbReference type="PROSITE-ProRule" id="PRU00124"/>
    </source>
</evidence>
<dbReference type="CDD" id="cd00112">
    <property type="entry name" value="LDLa"/>
    <property type="match status" value="2"/>
</dbReference>
<dbReference type="SMART" id="SM00020">
    <property type="entry name" value="Tryp_SPc"/>
    <property type="match status" value="1"/>
</dbReference>
<dbReference type="PROSITE" id="PS50923">
    <property type="entry name" value="SUSHI"/>
    <property type="match status" value="1"/>
</dbReference>
<evidence type="ECO:0000259" key="6">
    <source>
        <dbReference type="PROSITE" id="PS50923"/>
    </source>
</evidence>
<dbReference type="InterPro" id="IPR000436">
    <property type="entry name" value="Sushi_SCR_CCP_dom"/>
</dbReference>
<feature type="domain" description="Peptidase S1" evidence="5">
    <location>
        <begin position="257"/>
        <end position="512"/>
    </location>
</feature>
<dbReference type="PROSITE" id="PS50068">
    <property type="entry name" value="LDLRA_2"/>
    <property type="match status" value="1"/>
</dbReference>
<dbReference type="PROSITE" id="PS00134">
    <property type="entry name" value="TRYPSIN_HIS"/>
    <property type="match status" value="1"/>
</dbReference>
<dbReference type="PROSITE" id="PS50240">
    <property type="entry name" value="TRYPSIN_DOM"/>
    <property type="match status" value="1"/>
</dbReference>
<evidence type="ECO:0000256" key="1">
    <source>
        <dbReference type="ARBA" id="ARBA00023157"/>
    </source>
</evidence>
<dbReference type="InterPro" id="IPR018114">
    <property type="entry name" value="TRYPSIN_HIS"/>
</dbReference>
<dbReference type="GO" id="GO:0006508">
    <property type="term" value="P:proteolysis"/>
    <property type="evidence" value="ECO:0007669"/>
    <property type="project" value="InterPro"/>
</dbReference>
<dbReference type="CDD" id="cd00033">
    <property type="entry name" value="CCP"/>
    <property type="match status" value="1"/>
</dbReference>
<dbReference type="InterPro" id="IPR009003">
    <property type="entry name" value="Peptidase_S1_PA"/>
</dbReference>
<feature type="disulfide bond" evidence="2">
    <location>
        <begin position="70"/>
        <end position="88"/>
    </location>
</feature>
<dbReference type="PANTHER" id="PTHR24252">
    <property type="entry name" value="ACROSIN-RELATED"/>
    <property type="match status" value="1"/>
</dbReference>
<proteinExistence type="predicted"/>
<dbReference type="InterPro" id="IPR001254">
    <property type="entry name" value="Trypsin_dom"/>
</dbReference>
<dbReference type="SMART" id="SM00192">
    <property type="entry name" value="LDLa"/>
    <property type="match status" value="2"/>
</dbReference>
<evidence type="ECO:0000259" key="5">
    <source>
        <dbReference type="PROSITE" id="PS50240"/>
    </source>
</evidence>
<dbReference type="Pfam" id="PF00057">
    <property type="entry name" value="Ldl_recept_a"/>
    <property type="match status" value="1"/>
</dbReference>
<dbReference type="CDD" id="cd00190">
    <property type="entry name" value="Tryp_SPc"/>
    <property type="match status" value="1"/>
</dbReference>
<gene>
    <name evidence="7" type="ORF">g.11602</name>
</gene>